<dbReference type="AlphaFoldDB" id="A0A8H7NVH3"/>
<protein>
    <submittedName>
        <fullName evidence="3">Uncharacterized protein</fullName>
    </submittedName>
</protein>
<accession>A0A8H7NVH3</accession>
<comment type="caution">
    <text evidence="3">The sequence shown here is derived from an EMBL/GenBank/DDBJ whole genome shotgun (WGS) entry which is preliminary data.</text>
</comment>
<keyword evidence="2" id="KW-0472">Membrane</keyword>
<name>A0A8H7NVH3_9APHY</name>
<feature type="transmembrane region" description="Helical" evidence="2">
    <location>
        <begin position="47"/>
        <end position="65"/>
    </location>
</feature>
<sequence length="325" mass="35080">MANFPIQEAQLISLFMQSTVYGVHVVTFLMCMWALLRPLNSGRPVNWPWLSVAVILFAIGTADVSFNLYHNLIAFIYYTGLGGAQAQFEDLSSWVNVMRTVWILLQATVSDAALVYRCWIIYDRRWYVALLPALLWLASTVCAGAEAYYTATLEDMSTIPDTNMLEPLIAAYCTLTLATNLLCTDVNRIMIESALLYTSAIAVTFIVEVAGSNAEYNVSDVGLELAGIAFDLIIIRIGRGIAAGQVRTPTPSETVAASPITLRAIRSRGVDPRLGGSGQGSVTDIGKDGSQCDLEGGSCGKDSLPDFMGGLHALEGGDDDKILAC</sequence>
<proteinExistence type="predicted"/>
<reference evidence="3" key="1">
    <citation type="submission" date="2020-11" db="EMBL/GenBank/DDBJ databases">
        <authorList>
            <person name="Koelle M."/>
            <person name="Horta M.A.C."/>
            <person name="Nowrousian M."/>
            <person name="Ohm R.A."/>
            <person name="Benz P."/>
            <person name="Pilgard A."/>
        </authorList>
    </citation>
    <scope>NUCLEOTIDE SEQUENCE</scope>
    <source>
        <strain evidence="3">FPRL280</strain>
    </source>
</reference>
<feature type="transmembrane region" description="Helical" evidence="2">
    <location>
        <begin position="126"/>
        <end position="149"/>
    </location>
</feature>
<dbReference type="Proteomes" id="UP000639403">
    <property type="component" value="Unassembled WGS sequence"/>
</dbReference>
<gene>
    <name evidence="3" type="ORF">IEO21_08897</name>
</gene>
<organism evidence="3 4">
    <name type="scientific">Rhodonia placenta</name>
    <dbReference type="NCBI Taxonomy" id="104341"/>
    <lineage>
        <taxon>Eukaryota</taxon>
        <taxon>Fungi</taxon>
        <taxon>Dikarya</taxon>
        <taxon>Basidiomycota</taxon>
        <taxon>Agaricomycotina</taxon>
        <taxon>Agaricomycetes</taxon>
        <taxon>Polyporales</taxon>
        <taxon>Adustoporiaceae</taxon>
        <taxon>Rhodonia</taxon>
    </lineage>
</organism>
<evidence type="ECO:0000313" key="3">
    <source>
        <dbReference type="EMBL" id="KAF9805910.1"/>
    </source>
</evidence>
<feature type="transmembrane region" description="Helical" evidence="2">
    <location>
        <begin position="194"/>
        <end position="211"/>
    </location>
</feature>
<evidence type="ECO:0000256" key="1">
    <source>
        <dbReference type="SAM" id="MobiDB-lite"/>
    </source>
</evidence>
<dbReference type="EMBL" id="JADOXO010000359">
    <property type="protein sequence ID" value="KAF9805910.1"/>
    <property type="molecule type" value="Genomic_DNA"/>
</dbReference>
<keyword evidence="2" id="KW-1133">Transmembrane helix</keyword>
<feature type="transmembrane region" description="Helical" evidence="2">
    <location>
        <begin position="12"/>
        <end position="35"/>
    </location>
</feature>
<evidence type="ECO:0000313" key="4">
    <source>
        <dbReference type="Proteomes" id="UP000639403"/>
    </source>
</evidence>
<reference evidence="3" key="2">
    <citation type="journal article" name="Front. Microbiol.">
        <title>Degradative Capacity of Two Strains of Rhodonia placenta: From Phenotype to Genotype.</title>
        <authorList>
            <person name="Kolle M."/>
            <person name="Horta M.A.C."/>
            <person name="Nowrousian M."/>
            <person name="Ohm R.A."/>
            <person name="Benz J.P."/>
            <person name="Pilgard A."/>
        </authorList>
    </citation>
    <scope>NUCLEOTIDE SEQUENCE</scope>
    <source>
        <strain evidence="3">FPRL280</strain>
    </source>
</reference>
<keyword evidence="2" id="KW-0812">Transmembrane</keyword>
<feature type="region of interest" description="Disordered" evidence="1">
    <location>
        <begin position="269"/>
        <end position="288"/>
    </location>
</feature>
<feature type="transmembrane region" description="Helical" evidence="2">
    <location>
        <begin position="169"/>
        <end position="187"/>
    </location>
</feature>
<evidence type="ECO:0000256" key="2">
    <source>
        <dbReference type="SAM" id="Phobius"/>
    </source>
</evidence>